<feature type="domain" description="Aminotransferase class I/classII large" evidence="3">
    <location>
        <begin position="86"/>
        <end position="470"/>
    </location>
</feature>
<dbReference type="InterPro" id="IPR015421">
    <property type="entry name" value="PyrdxlP-dep_Trfase_major"/>
</dbReference>
<reference evidence="4 5" key="2">
    <citation type="submission" date="2024-01" db="EMBL/GenBank/DDBJ databases">
        <title>Comparative genomics of Cryptococcus and Kwoniella reveals pathogenesis evolution and contrasting modes of karyotype evolution via chromosome fusion or intercentromeric recombination.</title>
        <authorList>
            <person name="Coelho M.A."/>
            <person name="David-Palma M."/>
            <person name="Shea T."/>
            <person name="Bowers K."/>
            <person name="Mcginley-Smith S."/>
            <person name="Mohammad A.W."/>
            <person name="Gnirke A."/>
            <person name="Yurkov A.M."/>
            <person name="Nowrousian M."/>
            <person name="Sun S."/>
            <person name="Cuomo C.A."/>
            <person name="Heitman J."/>
        </authorList>
    </citation>
    <scope>NUCLEOTIDE SEQUENCE [LARGE SCALE GENOMIC DNA]</scope>
    <source>
        <strain evidence="4 5">IND107</strain>
    </source>
</reference>
<evidence type="ECO:0000256" key="1">
    <source>
        <dbReference type="ARBA" id="ARBA00007441"/>
    </source>
</evidence>
<protein>
    <recommendedName>
        <fullName evidence="3">Aminotransferase class I/classII large domain-containing protein</fullName>
    </recommendedName>
</protein>
<dbReference type="GeneID" id="91992209"/>
<dbReference type="PROSITE" id="PS00105">
    <property type="entry name" value="AA_TRANSFER_CLASS_1"/>
    <property type="match status" value="1"/>
</dbReference>
<evidence type="ECO:0000313" key="4">
    <source>
        <dbReference type="EMBL" id="KAL0244090.1"/>
    </source>
</evidence>
<sequence length="480" mass="53404">MVQANERVSSTTALSHKLEELACNGNSLAIHPSKQLYASPWTDHVKEHNGIRLSDRALLCPTHAQAEKLDSMMCSLYDVHNNPDGVVNLGVAENGLMTDEYIKYFGEALKKGLNPVDMGYGDRLSGSARLKNAIADMFNENFDPIEPVVPEHIITGTGCTTVLDQLSWTILNPGDAILIAAPFYAGFDVNMVSRSGSHVVPVYVPDGEKAIAPESLAAFEDALQVCKDEGREVKAVLLCNPQNPLGRTYPRETLLAYATFAEKHNIHLISDEIYALSVYDNPNLPDSPQFISFLNIDVEKETGKKFDKSRLHIVYSFSKDFGANGLRVGCIISQNNPLLLRAMLHTCFLMKVSSPADVLLSTLLNDKPAFKAMISENRRRLTAASTFCREWFHKRGIHAFNTVAGHFMLVDFRKHLNITTFNQEKELWQRLLDAGVYTATGGGYHWKYPGFLRITFSVNQDSLKLGLERIEKELGLKAIA</sequence>
<gene>
    <name evidence="4" type="ORF">I308_105353</name>
</gene>
<dbReference type="InterPro" id="IPR015422">
    <property type="entry name" value="PyrdxlP-dep_Trfase_small"/>
</dbReference>
<dbReference type="InterPro" id="IPR050478">
    <property type="entry name" value="Ethylene_sulfur-biosynth"/>
</dbReference>
<organism evidence="4 5">
    <name type="scientific">Cryptococcus tetragattii IND107</name>
    <dbReference type="NCBI Taxonomy" id="1296105"/>
    <lineage>
        <taxon>Eukaryota</taxon>
        <taxon>Fungi</taxon>
        <taxon>Dikarya</taxon>
        <taxon>Basidiomycota</taxon>
        <taxon>Agaricomycotina</taxon>
        <taxon>Tremellomycetes</taxon>
        <taxon>Tremellales</taxon>
        <taxon>Cryptococcaceae</taxon>
        <taxon>Cryptococcus</taxon>
        <taxon>Cryptococcus gattii species complex</taxon>
    </lineage>
</organism>
<dbReference type="InterPro" id="IPR004838">
    <property type="entry name" value="NHTrfase_class1_PyrdxlP-BS"/>
</dbReference>
<keyword evidence="2" id="KW-0663">Pyridoxal phosphate</keyword>
<accession>A0ABR3BMS1</accession>
<dbReference type="InterPro" id="IPR004839">
    <property type="entry name" value="Aminotransferase_I/II_large"/>
</dbReference>
<dbReference type="SUPFAM" id="SSF53383">
    <property type="entry name" value="PLP-dependent transferases"/>
    <property type="match status" value="1"/>
</dbReference>
<dbReference type="Proteomes" id="UP000054399">
    <property type="component" value="Unassembled WGS sequence"/>
</dbReference>
<dbReference type="PANTHER" id="PTHR43795:SF39">
    <property type="entry name" value="AMINOTRANSFERASE CLASS I_CLASSII DOMAIN-CONTAINING PROTEIN"/>
    <property type="match status" value="1"/>
</dbReference>
<comment type="similarity">
    <text evidence="1">Belongs to the class-I pyridoxal-phosphate-dependent aminotransferase family.</text>
</comment>
<proteinExistence type="inferred from homology"/>
<evidence type="ECO:0000259" key="3">
    <source>
        <dbReference type="Pfam" id="PF00155"/>
    </source>
</evidence>
<keyword evidence="5" id="KW-1185">Reference proteome</keyword>
<dbReference type="RefSeq" id="XP_066612457.1">
    <property type="nucleotide sequence ID" value="XM_066759810.1"/>
</dbReference>
<dbReference type="Gene3D" id="3.90.1150.10">
    <property type="entry name" value="Aspartate Aminotransferase, domain 1"/>
    <property type="match status" value="1"/>
</dbReference>
<comment type="caution">
    <text evidence="4">The sequence shown here is derived from an EMBL/GenBank/DDBJ whole genome shotgun (WGS) entry which is preliminary data.</text>
</comment>
<reference evidence="5" key="1">
    <citation type="submission" date="2015-01" db="EMBL/GenBank/DDBJ databases">
        <title>The Genome Sequence of Cryptococcus gattii MMRL2647.</title>
        <authorList>
            <consortium name="The Broad Institute Genomics Platform"/>
            <person name="Cuomo C."/>
            <person name="Litvintseva A."/>
            <person name="Chen Y."/>
            <person name="Heitman J."/>
            <person name="Sun S."/>
            <person name="Springer D."/>
            <person name="Dromer F."/>
            <person name="Young S."/>
            <person name="Zeng Q."/>
            <person name="Gargeya S."/>
            <person name="Abouelleil A."/>
            <person name="Alvarado L."/>
            <person name="Chapman S.B."/>
            <person name="Gainer-Dewar J."/>
            <person name="Goldberg J."/>
            <person name="Griggs A."/>
            <person name="Gujja S."/>
            <person name="Hansen M."/>
            <person name="Howarth C."/>
            <person name="Imamovic A."/>
            <person name="Larimer J."/>
            <person name="Murphy C."/>
            <person name="Naylor J."/>
            <person name="Pearson M."/>
            <person name="Priest M."/>
            <person name="Roberts A."/>
            <person name="Saif S."/>
            <person name="Shea T."/>
            <person name="Sykes S."/>
            <person name="Wortman J."/>
            <person name="Nusbaum C."/>
            <person name="Birren B."/>
        </authorList>
    </citation>
    <scope>NUCLEOTIDE SEQUENCE [LARGE SCALE GENOMIC DNA]</scope>
    <source>
        <strain evidence="5">IND107</strain>
    </source>
</reference>
<dbReference type="PANTHER" id="PTHR43795">
    <property type="entry name" value="BIFUNCTIONAL ASPARTATE AMINOTRANSFERASE AND GLUTAMATE/ASPARTATE-PREPHENATE AMINOTRANSFERASE-RELATED"/>
    <property type="match status" value="1"/>
</dbReference>
<name>A0ABR3BMS1_9TREE</name>
<dbReference type="CDD" id="cd00609">
    <property type="entry name" value="AAT_like"/>
    <property type="match status" value="1"/>
</dbReference>
<dbReference type="PRINTS" id="PR00753">
    <property type="entry name" value="ACCSYNTHASE"/>
</dbReference>
<evidence type="ECO:0000313" key="5">
    <source>
        <dbReference type="Proteomes" id="UP000054399"/>
    </source>
</evidence>
<dbReference type="InterPro" id="IPR015424">
    <property type="entry name" value="PyrdxlP-dep_Trfase"/>
</dbReference>
<dbReference type="EMBL" id="ATAM02000009">
    <property type="protein sequence ID" value="KAL0244090.1"/>
    <property type="molecule type" value="Genomic_DNA"/>
</dbReference>
<dbReference type="Gene3D" id="3.40.640.10">
    <property type="entry name" value="Type I PLP-dependent aspartate aminotransferase-like (Major domain)"/>
    <property type="match status" value="1"/>
</dbReference>
<dbReference type="Pfam" id="PF00155">
    <property type="entry name" value="Aminotran_1_2"/>
    <property type="match status" value="1"/>
</dbReference>
<evidence type="ECO:0000256" key="2">
    <source>
        <dbReference type="ARBA" id="ARBA00022898"/>
    </source>
</evidence>